<dbReference type="SUPFAM" id="SSF48264">
    <property type="entry name" value="Cytochrome P450"/>
    <property type="match status" value="1"/>
</dbReference>
<keyword evidence="11" id="KW-0812">Transmembrane</keyword>
<dbReference type="InterPro" id="IPR002401">
    <property type="entry name" value="Cyt_P450_E_grp-I"/>
</dbReference>
<organism evidence="12 13">
    <name type="scientific">Dorcoceras hygrometricum</name>
    <dbReference type="NCBI Taxonomy" id="472368"/>
    <lineage>
        <taxon>Eukaryota</taxon>
        <taxon>Viridiplantae</taxon>
        <taxon>Streptophyta</taxon>
        <taxon>Embryophyta</taxon>
        <taxon>Tracheophyta</taxon>
        <taxon>Spermatophyta</taxon>
        <taxon>Magnoliopsida</taxon>
        <taxon>eudicotyledons</taxon>
        <taxon>Gunneridae</taxon>
        <taxon>Pentapetalae</taxon>
        <taxon>asterids</taxon>
        <taxon>lamiids</taxon>
        <taxon>Lamiales</taxon>
        <taxon>Gesneriaceae</taxon>
        <taxon>Didymocarpoideae</taxon>
        <taxon>Trichosporeae</taxon>
        <taxon>Loxocarpinae</taxon>
        <taxon>Dorcoceras</taxon>
    </lineage>
</organism>
<keyword evidence="13" id="KW-1185">Reference proteome</keyword>
<dbReference type="EMBL" id="KQ999846">
    <property type="protein sequence ID" value="KZV40983.1"/>
    <property type="molecule type" value="Genomic_DNA"/>
</dbReference>
<dbReference type="FunFam" id="1.10.630.10:FF:000126">
    <property type="entry name" value="Predicted protein"/>
    <property type="match status" value="1"/>
</dbReference>
<evidence type="ECO:0000256" key="4">
    <source>
        <dbReference type="ARBA" id="ARBA00022617"/>
    </source>
</evidence>
<feature type="binding site" description="axial binding residue" evidence="9">
    <location>
        <position position="448"/>
    </location>
    <ligand>
        <name>heme</name>
        <dbReference type="ChEBI" id="CHEBI:30413"/>
    </ligand>
    <ligandPart>
        <name>Fe</name>
        <dbReference type="ChEBI" id="CHEBI:18248"/>
    </ligandPart>
</feature>
<dbReference type="InterPro" id="IPR017972">
    <property type="entry name" value="Cyt_P450_CS"/>
</dbReference>
<keyword evidence="4 9" id="KW-0349">Heme</keyword>
<sequence>MDGYSVVPILTALIITVSIFWYFWIYKKPKKETHPIPPGPRGLPILGYLPFLQPNLHHQFTELAKKYGPVYKLWLGSKLCVVISSPSLIKQVVRDQDTIFANRDPPISAIVLTGGIDIVWSPYGQYWRDMRKLFVREMLSSSNLEASYVHRREEVEKVVKSLYTKAGSSVDIGEFIFATELNVILNMLWGGTADKKIIERIGSEFREVMSKLVDLLGKPNVSDFLPVLAKFDVQGIEKEAKRLAPSFHELLDSLISERMKTIETGHSKDGGRKDYLQILLELKEQQDSETSIGLPQIKAILMDIVTGGTDTTATIIEWVMAEVLKNPHVKGRVQEELAEVVGLENTVEESHIPKLHYLDAVLKETFRLHPPIPLLVPRRPNRSSIIGGHTIPKDCRVFLNIWSIHRDPLVWENPCEFIPDRFLKDSGNFDFTGTNFHYLPFGSGRRVCPGILLAERMVRHLLATLLHLFDWKLPEGEKMDLSEEFGIVMRKKKPLIAIPSPRLRHSKFA</sequence>
<dbReference type="PROSITE" id="PS00086">
    <property type="entry name" value="CYTOCHROME_P450"/>
    <property type="match status" value="1"/>
</dbReference>
<evidence type="ECO:0000313" key="13">
    <source>
        <dbReference type="Proteomes" id="UP000250235"/>
    </source>
</evidence>
<dbReference type="InterPro" id="IPR001128">
    <property type="entry name" value="Cyt_P450"/>
</dbReference>
<dbReference type="PANTHER" id="PTHR47951">
    <property type="entry name" value="OS08G0547900 PROTEIN"/>
    <property type="match status" value="1"/>
</dbReference>
<comment type="similarity">
    <text evidence="3 10">Belongs to the cytochrome P450 family.</text>
</comment>
<dbReference type="GO" id="GO:0004497">
    <property type="term" value="F:monooxygenase activity"/>
    <property type="evidence" value="ECO:0007669"/>
    <property type="project" value="UniProtKB-KW"/>
</dbReference>
<evidence type="ECO:0000256" key="10">
    <source>
        <dbReference type="RuleBase" id="RU000461"/>
    </source>
</evidence>
<keyword evidence="5 9" id="KW-0479">Metal-binding</keyword>
<evidence type="ECO:0000256" key="1">
    <source>
        <dbReference type="ARBA" id="ARBA00001971"/>
    </source>
</evidence>
<keyword evidence="7 9" id="KW-0408">Iron</keyword>
<evidence type="ECO:0000256" key="8">
    <source>
        <dbReference type="ARBA" id="ARBA00023033"/>
    </source>
</evidence>
<evidence type="ECO:0000256" key="6">
    <source>
        <dbReference type="ARBA" id="ARBA00023002"/>
    </source>
</evidence>
<dbReference type="Proteomes" id="UP000250235">
    <property type="component" value="Unassembled WGS sequence"/>
</dbReference>
<proteinExistence type="inferred from homology"/>
<dbReference type="PRINTS" id="PR00385">
    <property type="entry name" value="P450"/>
</dbReference>
<dbReference type="CDD" id="cd11073">
    <property type="entry name" value="CYP76-like"/>
    <property type="match status" value="1"/>
</dbReference>
<evidence type="ECO:0000256" key="5">
    <source>
        <dbReference type="ARBA" id="ARBA00022723"/>
    </source>
</evidence>
<gene>
    <name evidence="12" type="ORF">F511_17391</name>
</gene>
<dbReference type="Pfam" id="PF00067">
    <property type="entry name" value="p450"/>
    <property type="match status" value="1"/>
</dbReference>
<evidence type="ECO:0000256" key="9">
    <source>
        <dbReference type="PIRSR" id="PIRSR602401-1"/>
    </source>
</evidence>
<dbReference type="PANTHER" id="PTHR47951:SF7">
    <property type="entry name" value="FLAVONOID 3',5'-HYDROXYLASE-LIKE ISOFORM X1"/>
    <property type="match status" value="1"/>
</dbReference>
<keyword evidence="8 10" id="KW-0503">Monooxygenase</keyword>
<comment type="cofactor">
    <cofactor evidence="1 9">
        <name>heme</name>
        <dbReference type="ChEBI" id="CHEBI:30413"/>
    </cofactor>
</comment>
<dbReference type="GO" id="GO:0005506">
    <property type="term" value="F:iron ion binding"/>
    <property type="evidence" value="ECO:0007669"/>
    <property type="project" value="InterPro"/>
</dbReference>
<evidence type="ECO:0000256" key="11">
    <source>
        <dbReference type="SAM" id="Phobius"/>
    </source>
</evidence>
<evidence type="ECO:0000256" key="3">
    <source>
        <dbReference type="ARBA" id="ARBA00010617"/>
    </source>
</evidence>
<dbReference type="AlphaFoldDB" id="A0A2Z7C931"/>
<evidence type="ECO:0000313" key="12">
    <source>
        <dbReference type="EMBL" id="KZV40983.1"/>
    </source>
</evidence>
<feature type="transmembrane region" description="Helical" evidence="11">
    <location>
        <begin position="6"/>
        <end position="25"/>
    </location>
</feature>
<comment type="subcellular location">
    <subcellularLocation>
        <location evidence="2">Membrane</location>
        <topology evidence="2">Single-pass membrane protein</topology>
    </subcellularLocation>
</comment>
<dbReference type="Gene3D" id="1.10.630.10">
    <property type="entry name" value="Cytochrome P450"/>
    <property type="match status" value="1"/>
</dbReference>
<evidence type="ECO:0000256" key="7">
    <source>
        <dbReference type="ARBA" id="ARBA00023004"/>
    </source>
</evidence>
<dbReference type="InterPro" id="IPR036396">
    <property type="entry name" value="Cyt_P450_sf"/>
</dbReference>
<dbReference type="PRINTS" id="PR00463">
    <property type="entry name" value="EP450I"/>
</dbReference>
<reference evidence="12 13" key="1">
    <citation type="journal article" date="2015" name="Proc. Natl. Acad. Sci. U.S.A.">
        <title>The resurrection genome of Boea hygrometrica: A blueprint for survival of dehydration.</title>
        <authorList>
            <person name="Xiao L."/>
            <person name="Yang G."/>
            <person name="Zhang L."/>
            <person name="Yang X."/>
            <person name="Zhao S."/>
            <person name="Ji Z."/>
            <person name="Zhou Q."/>
            <person name="Hu M."/>
            <person name="Wang Y."/>
            <person name="Chen M."/>
            <person name="Xu Y."/>
            <person name="Jin H."/>
            <person name="Xiao X."/>
            <person name="Hu G."/>
            <person name="Bao F."/>
            <person name="Hu Y."/>
            <person name="Wan P."/>
            <person name="Li L."/>
            <person name="Deng X."/>
            <person name="Kuang T."/>
            <person name="Xiang C."/>
            <person name="Zhu J.K."/>
            <person name="Oliver M.J."/>
            <person name="He Y."/>
        </authorList>
    </citation>
    <scope>NUCLEOTIDE SEQUENCE [LARGE SCALE GENOMIC DNA]</scope>
    <source>
        <strain evidence="13">cv. XS01</strain>
    </source>
</reference>
<accession>A0A2Z7C931</accession>
<evidence type="ECO:0000256" key="2">
    <source>
        <dbReference type="ARBA" id="ARBA00004167"/>
    </source>
</evidence>
<keyword evidence="11" id="KW-0472">Membrane</keyword>
<keyword evidence="11" id="KW-1133">Transmembrane helix</keyword>
<dbReference type="OrthoDB" id="2789670at2759"/>
<name>A0A2Z7C931_9LAMI</name>
<protein>
    <submittedName>
        <fullName evidence="12">Ferruginol synthase-like</fullName>
    </submittedName>
</protein>
<keyword evidence="6 10" id="KW-0560">Oxidoreductase</keyword>
<dbReference type="GO" id="GO:0016020">
    <property type="term" value="C:membrane"/>
    <property type="evidence" value="ECO:0007669"/>
    <property type="project" value="UniProtKB-SubCell"/>
</dbReference>
<dbReference type="GO" id="GO:0020037">
    <property type="term" value="F:heme binding"/>
    <property type="evidence" value="ECO:0007669"/>
    <property type="project" value="InterPro"/>
</dbReference>
<dbReference type="GO" id="GO:0016705">
    <property type="term" value="F:oxidoreductase activity, acting on paired donors, with incorporation or reduction of molecular oxygen"/>
    <property type="evidence" value="ECO:0007669"/>
    <property type="project" value="InterPro"/>
</dbReference>